<evidence type="ECO:0000313" key="2">
    <source>
        <dbReference type="EMBL" id="KAJ7224087.1"/>
    </source>
</evidence>
<dbReference type="SUPFAM" id="SSF52047">
    <property type="entry name" value="RNI-like"/>
    <property type="match status" value="1"/>
</dbReference>
<dbReference type="EMBL" id="JARJCW010000005">
    <property type="protein sequence ID" value="KAJ7224087.1"/>
    <property type="molecule type" value="Genomic_DNA"/>
</dbReference>
<gene>
    <name evidence="2" type="ORF">GGX14DRAFT_424167</name>
</gene>
<dbReference type="InterPro" id="IPR032675">
    <property type="entry name" value="LRR_dom_sf"/>
</dbReference>
<evidence type="ECO:0000259" key="1">
    <source>
        <dbReference type="PROSITE" id="PS50181"/>
    </source>
</evidence>
<dbReference type="InterPro" id="IPR001810">
    <property type="entry name" value="F-box_dom"/>
</dbReference>
<evidence type="ECO:0000313" key="3">
    <source>
        <dbReference type="Proteomes" id="UP001219525"/>
    </source>
</evidence>
<name>A0AAD6YMW3_9AGAR</name>
<dbReference type="AlphaFoldDB" id="A0AAD6YMW3"/>
<sequence>MTELPSDIWRHIAGFIPVAILLTLYSVNRTFLQVARENRYRAIDFVAYKSSKLLIKHIKCSPLVHSVRIKPWIVSPKEPRSSFWSPATWKTLNSCISSRSFDEDPDAQVARRLQKQVRLVTEAIRGLPNLHTYHIDWDGAPIRPEYLTALLDSLIPAIGHNLSTLSLKVPLHYMHSLPRLANPLSQLQSIAVTIHTASHVARDISEKMEGLVVFLNTLLRNLRSISIQTTPTSTYLDLGLLFAPLGRGRRLTSFTLYIPFDGGHLPNPKSLRKFLINHSSTLESLTLGTTRAAAHHAPSASTNNYWIRDAVVNHPPFPSLSCLSLALRPLRINLAPLIKCLTGMRPHLRMLKLTERALEYAELVRVLDALHDAPLLRVLSIRVRWLSPEVIDRLAATLPNLTVLCLSFAEVVHHEPAGSVCSGLSVDSYGLSRESELMLFFRELEGKNYSRWNLSRLAVPECPRGQMKWLDAMGQAFVRCIPGLMTFEELVSTV</sequence>
<feature type="domain" description="F-box" evidence="1">
    <location>
        <begin position="1"/>
        <end position="43"/>
    </location>
</feature>
<proteinExistence type="predicted"/>
<dbReference type="PROSITE" id="PS50181">
    <property type="entry name" value="FBOX"/>
    <property type="match status" value="1"/>
</dbReference>
<reference evidence="2" key="1">
    <citation type="submission" date="2023-03" db="EMBL/GenBank/DDBJ databases">
        <title>Massive genome expansion in bonnet fungi (Mycena s.s.) driven by repeated elements and novel gene families across ecological guilds.</title>
        <authorList>
            <consortium name="Lawrence Berkeley National Laboratory"/>
            <person name="Harder C.B."/>
            <person name="Miyauchi S."/>
            <person name="Viragh M."/>
            <person name="Kuo A."/>
            <person name="Thoen E."/>
            <person name="Andreopoulos B."/>
            <person name="Lu D."/>
            <person name="Skrede I."/>
            <person name="Drula E."/>
            <person name="Henrissat B."/>
            <person name="Morin E."/>
            <person name="Kohler A."/>
            <person name="Barry K."/>
            <person name="LaButti K."/>
            <person name="Morin E."/>
            <person name="Salamov A."/>
            <person name="Lipzen A."/>
            <person name="Mereny Z."/>
            <person name="Hegedus B."/>
            <person name="Baldrian P."/>
            <person name="Stursova M."/>
            <person name="Weitz H."/>
            <person name="Taylor A."/>
            <person name="Grigoriev I.V."/>
            <person name="Nagy L.G."/>
            <person name="Martin F."/>
            <person name="Kauserud H."/>
        </authorList>
    </citation>
    <scope>NUCLEOTIDE SEQUENCE</scope>
    <source>
        <strain evidence="2">9144</strain>
    </source>
</reference>
<accession>A0AAD6YMW3</accession>
<dbReference type="Gene3D" id="3.80.10.10">
    <property type="entry name" value="Ribonuclease Inhibitor"/>
    <property type="match status" value="1"/>
</dbReference>
<dbReference type="Proteomes" id="UP001219525">
    <property type="component" value="Unassembled WGS sequence"/>
</dbReference>
<keyword evidence="3" id="KW-1185">Reference proteome</keyword>
<comment type="caution">
    <text evidence="2">The sequence shown here is derived from an EMBL/GenBank/DDBJ whole genome shotgun (WGS) entry which is preliminary data.</text>
</comment>
<organism evidence="2 3">
    <name type="scientific">Mycena pura</name>
    <dbReference type="NCBI Taxonomy" id="153505"/>
    <lineage>
        <taxon>Eukaryota</taxon>
        <taxon>Fungi</taxon>
        <taxon>Dikarya</taxon>
        <taxon>Basidiomycota</taxon>
        <taxon>Agaricomycotina</taxon>
        <taxon>Agaricomycetes</taxon>
        <taxon>Agaricomycetidae</taxon>
        <taxon>Agaricales</taxon>
        <taxon>Marasmiineae</taxon>
        <taxon>Mycenaceae</taxon>
        <taxon>Mycena</taxon>
    </lineage>
</organism>
<protein>
    <recommendedName>
        <fullName evidence="1">F-box domain-containing protein</fullName>
    </recommendedName>
</protein>